<gene>
    <name evidence="1" type="ORF">SAMN06265367_101167</name>
</gene>
<dbReference type="RefSeq" id="WP_283411115.1">
    <property type="nucleotide sequence ID" value="NZ_FXUA01000001.1"/>
</dbReference>
<evidence type="ECO:0000313" key="2">
    <source>
        <dbReference type="Proteomes" id="UP001157915"/>
    </source>
</evidence>
<sequence length="60" mass="6990">MIIRNDASHLRFFAYQVGRPKTEVAPNLKFNRSYIAFATLLVEKRIYLLKYFVKAIGPLS</sequence>
<keyword evidence="2" id="KW-1185">Reference proteome</keyword>
<dbReference type="Proteomes" id="UP001157915">
    <property type="component" value="Unassembled WGS sequence"/>
</dbReference>
<evidence type="ECO:0000313" key="1">
    <source>
        <dbReference type="EMBL" id="SMP03311.1"/>
    </source>
</evidence>
<proteinExistence type="predicted"/>
<dbReference type="EMBL" id="FXUA01000001">
    <property type="protein sequence ID" value="SMP03311.1"/>
    <property type="molecule type" value="Genomic_DNA"/>
</dbReference>
<organism evidence="1 2">
    <name type="scientific">Algoriphagus winogradskyi</name>
    <dbReference type="NCBI Taxonomy" id="237017"/>
    <lineage>
        <taxon>Bacteria</taxon>
        <taxon>Pseudomonadati</taxon>
        <taxon>Bacteroidota</taxon>
        <taxon>Cytophagia</taxon>
        <taxon>Cytophagales</taxon>
        <taxon>Cyclobacteriaceae</taxon>
        <taxon>Algoriphagus</taxon>
    </lineage>
</organism>
<accession>A0ABY1N8L1</accession>
<name>A0ABY1N8L1_9BACT</name>
<comment type="caution">
    <text evidence="1">The sequence shown here is derived from an EMBL/GenBank/DDBJ whole genome shotgun (WGS) entry which is preliminary data.</text>
</comment>
<protein>
    <submittedName>
        <fullName evidence="1">Uncharacterized protein</fullName>
    </submittedName>
</protein>
<reference evidence="1 2" key="1">
    <citation type="submission" date="2017-05" db="EMBL/GenBank/DDBJ databases">
        <authorList>
            <person name="Varghese N."/>
            <person name="Submissions S."/>
        </authorList>
    </citation>
    <scope>NUCLEOTIDE SEQUENCE [LARGE SCALE GENOMIC DNA]</scope>
    <source>
        <strain evidence="1 2">DSM 15360</strain>
    </source>
</reference>